<dbReference type="GO" id="GO:0006511">
    <property type="term" value="P:ubiquitin-dependent protein catabolic process"/>
    <property type="evidence" value="ECO:0007669"/>
    <property type="project" value="TreeGrafter"/>
</dbReference>
<dbReference type="EMBL" id="JAQQPM010000007">
    <property type="protein sequence ID" value="KAK2073444.1"/>
    <property type="molecule type" value="Genomic_DNA"/>
</dbReference>
<dbReference type="SMART" id="SM00119">
    <property type="entry name" value="HECTc"/>
    <property type="match status" value="1"/>
</dbReference>
<sequence>MNFTSFTGSSRKTRNVNLSGQRASNPFAAASSAWASSPAFGGASKTVAHAQAEHDRARLALVLRHLLQTGFQALGDAHLLPARLVRLGQLSLDALEQERGTRPVSPNAWLFLQVLLEMIKLHAGFLRGVLGKYYNVLAGYCQQAWSDPEPLHLLRRALVAPLALGPTSNSFESQGAYREFAYSFLAHPNLAVFEMEVEAFCDSVDLDLLAKAILDGEVSKEHGPEKDTGRLWLLAYFIALRRASSSKTHSTVYLKALHAQLSYFSGWIKSMFAASDLREEGGGASLPSYVENELRSLATKEMVPSVADAFASKQGQSSTFEDGIVLAGYILTLLHYFPAQSDEIRMRLYLADFAAAQGALPAIKFFWDTMRRTSVFSTISSNDDATLPVLRREPTSVRPPIPKDDMRWDHEWQSILLFLELYTFVLRLADDDDFFNPSISAASTSRLRASGLAMADLESLTLFLKHLVFDLYYHAASIQDVGSQPSPADAKLSEILTRKTGQRSNSVADEREARGSTGFTITAGIDFTTFRNTVTAPMRMLYERDSRRRFLPEGHWLMTSKFDMEGFLSAVVLEEQHQRELNEAHQDDEDGTEDEDTEMDDDEHSASTAAGPRLSRTAQIEILKRQQKKTVRDRIRATIAPKLEVLRNIPYVIPFETRVQIFRQFVHLDKERRRGGNVDPDNWRMWMVGQTAGLLPGRTARPDALERHHAEIHRGQIFHDALEKFYELNEGLKEPIQITFVDEWGMPEAGIDGGGVTKEFLTSLVNETFTDGQNLFVTTKNNSYYPNPCAIDQHREALRRAGLGEGSVAYRESVADHLCQYDFLGRIIGKCMYEGILIDIVFAGFFLLRWSTAGSESSNRANINDLHELDEELYQGILRLKNYPGDVRDLELDFTIEDQVSPPGEPVRTATRNLCPGGDKMTVTNENRLLYITYVARHRLVAQAFAQTRAFLRGLGLLIDPAWLGMFNQSELQRLVGGDSSDIDIEDLRAHTQYSGVFQPGTDGLEHPTVRLFWEVMHELNGQERRDVLKFVTSTPRAPLLGFAQLRPAFTLRDSGGDEERLPSASTCVNLLKLPRYTRKGVLKEKLLYAVQSNAGFDLS</sequence>
<keyword evidence="4" id="KW-0808">Transferase</keyword>
<dbReference type="Gene3D" id="3.30.2410.10">
    <property type="entry name" value="Hect, E3 ligase catalytic domain"/>
    <property type="match status" value="1"/>
</dbReference>
<feature type="active site" description="Glycyl thioester intermediate" evidence="6">
    <location>
        <position position="1068"/>
    </location>
</feature>
<dbReference type="FunFam" id="3.30.2410.10:FF:000017">
    <property type="entry name" value="E3 ubiquitin-protein ligase UPL7"/>
    <property type="match status" value="1"/>
</dbReference>
<accession>A0AAD9I8Z6</accession>
<dbReference type="SUPFAM" id="SSF56204">
    <property type="entry name" value="Hect, E3 ligase catalytic domain"/>
    <property type="match status" value="1"/>
</dbReference>
<dbReference type="EC" id="2.3.2.26" evidence="3"/>
<dbReference type="Gene3D" id="3.30.2160.10">
    <property type="entry name" value="Hect, E3 ligase catalytic domain"/>
    <property type="match status" value="1"/>
</dbReference>
<dbReference type="GO" id="GO:0061630">
    <property type="term" value="F:ubiquitin protein ligase activity"/>
    <property type="evidence" value="ECO:0007669"/>
    <property type="project" value="UniProtKB-EC"/>
</dbReference>
<dbReference type="AlphaFoldDB" id="A0AAD9I8Z6"/>
<evidence type="ECO:0000313" key="9">
    <source>
        <dbReference type="EMBL" id="KAK2073444.1"/>
    </source>
</evidence>
<feature type="domain" description="HECT" evidence="8">
    <location>
        <begin position="728"/>
        <end position="1100"/>
    </location>
</feature>
<feature type="compositionally biased region" description="Acidic residues" evidence="7">
    <location>
        <begin position="586"/>
        <end position="603"/>
    </location>
</feature>
<dbReference type="CDD" id="cd00078">
    <property type="entry name" value="HECTc"/>
    <property type="match status" value="1"/>
</dbReference>
<organism evidence="9 10">
    <name type="scientific">Phyllachora maydis</name>
    <dbReference type="NCBI Taxonomy" id="1825666"/>
    <lineage>
        <taxon>Eukaryota</taxon>
        <taxon>Fungi</taxon>
        <taxon>Dikarya</taxon>
        <taxon>Ascomycota</taxon>
        <taxon>Pezizomycotina</taxon>
        <taxon>Sordariomycetes</taxon>
        <taxon>Sordariomycetidae</taxon>
        <taxon>Phyllachorales</taxon>
        <taxon>Phyllachoraceae</taxon>
        <taxon>Phyllachora</taxon>
    </lineage>
</organism>
<dbReference type="Pfam" id="PF00632">
    <property type="entry name" value="HECT"/>
    <property type="match status" value="1"/>
</dbReference>
<comment type="pathway">
    <text evidence="2">Protein modification; protein ubiquitination.</text>
</comment>
<feature type="region of interest" description="Disordered" evidence="7">
    <location>
        <begin position="578"/>
        <end position="617"/>
    </location>
</feature>
<comment type="catalytic activity">
    <reaction evidence="1">
        <text>S-ubiquitinyl-[E2 ubiquitin-conjugating enzyme]-L-cysteine + [acceptor protein]-L-lysine = [E2 ubiquitin-conjugating enzyme]-L-cysteine + N(6)-ubiquitinyl-[acceptor protein]-L-lysine.</text>
        <dbReference type="EC" id="2.3.2.26"/>
    </reaction>
</comment>
<evidence type="ECO:0000256" key="2">
    <source>
        <dbReference type="ARBA" id="ARBA00004906"/>
    </source>
</evidence>
<evidence type="ECO:0000256" key="3">
    <source>
        <dbReference type="ARBA" id="ARBA00012485"/>
    </source>
</evidence>
<dbReference type="Proteomes" id="UP001217918">
    <property type="component" value="Unassembled WGS sequence"/>
</dbReference>
<dbReference type="PANTHER" id="PTHR45700:SF2">
    <property type="entry name" value="UBIQUITIN-PROTEIN LIGASE E3C"/>
    <property type="match status" value="1"/>
</dbReference>
<evidence type="ECO:0000256" key="6">
    <source>
        <dbReference type="PROSITE-ProRule" id="PRU00104"/>
    </source>
</evidence>
<evidence type="ECO:0000256" key="7">
    <source>
        <dbReference type="SAM" id="MobiDB-lite"/>
    </source>
</evidence>
<name>A0AAD9I8Z6_9PEZI</name>
<dbReference type="InterPro" id="IPR000569">
    <property type="entry name" value="HECT_dom"/>
</dbReference>
<evidence type="ECO:0000256" key="5">
    <source>
        <dbReference type="ARBA" id="ARBA00022786"/>
    </source>
</evidence>
<dbReference type="InterPro" id="IPR044611">
    <property type="entry name" value="E3A/B/C-like"/>
</dbReference>
<evidence type="ECO:0000313" key="10">
    <source>
        <dbReference type="Proteomes" id="UP001217918"/>
    </source>
</evidence>
<gene>
    <name evidence="9" type="ORF">P8C59_007729</name>
</gene>
<evidence type="ECO:0000256" key="4">
    <source>
        <dbReference type="ARBA" id="ARBA00022679"/>
    </source>
</evidence>
<evidence type="ECO:0000256" key="1">
    <source>
        <dbReference type="ARBA" id="ARBA00000885"/>
    </source>
</evidence>
<dbReference type="InterPro" id="IPR035983">
    <property type="entry name" value="Hect_E3_ubiquitin_ligase"/>
</dbReference>
<keyword evidence="5 6" id="KW-0833">Ubl conjugation pathway</keyword>
<dbReference type="PROSITE" id="PS50237">
    <property type="entry name" value="HECT"/>
    <property type="match status" value="1"/>
</dbReference>
<evidence type="ECO:0000259" key="8">
    <source>
        <dbReference type="PROSITE" id="PS50237"/>
    </source>
</evidence>
<dbReference type="PANTHER" id="PTHR45700">
    <property type="entry name" value="UBIQUITIN-PROTEIN LIGASE E3C"/>
    <property type="match status" value="1"/>
</dbReference>
<dbReference type="GO" id="GO:0000209">
    <property type="term" value="P:protein polyubiquitination"/>
    <property type="evidence" value="ECO:0007669"/>
    <property type="project" value="InterPro"/>
</dbReference>
<protein>
    <recommendedName>
        <fullName evidence="3">HECT-type E3 ubiquitin transferase</fullName>
        <ecNumber evidence="3">2.3.2.26</ecNumber>
    </recommendedName>
</protein>
<comment type="caution">
    <text evidence="9">The sequence shown here is derived from an EMBL/GenBank/DDBJ whole genome shotgun (WGS) entry which is preliminary data.</text>
</comment>
<dbReference type="FunFam" id="3.30.2160.10:FF:000002">
    <property type="entry name" value="Putative Ubiquitin-protein ligase E3C"/>
    <property type="match status" value="1"/>
</dbReference>
<reference evidence="9" key="1">
    <citation type="journal article" date="2023" name="Mol. Plant Microbe Interact.">
        <title>Elucidating the Obligate Nature and Biological Capacity of an Invasive Fungal Corn Pathogen.</title>
        <authorList>
            <person name="MacCready J.S."/>
            <person name="Roggenkamp E.M."/>
            <person name="Gdanetz K."/>
            <person name="Chilvers M.I."/>
        </authorList>
    </citation>
    <scope>NUCLEOTIDE SEQUENCE</scope>
    <source>
        <strain evidence="9">PM02</strain>
    </source>
</reference>
<keyword evidence="10" id="KW-1185">Reference proteome</keyword>
<dbReference type="Gene3D" id="3.90.1750.10">
    <property type="entry name" value="Hect, E3 ligase catalytic domains"/>
    <property type="match status" value="1"/>
</dbReference>
<proteinExistence type="predicted"/>